<dbReference type="PANTHER" id="PTHR43727">
    <property type="entry name" value="DIAMINOPIMELATE DECARBOXYLASE"/>
    <property type="match status" value="1"/>
</dbReference>
<dbReference type="SUPFAM" id="SSF50621">
    <property type="entry name" value="Alanine racemase C-terminal domain-like"/>
    <property type="match status" value="1"/>
</dbReference>
<dbReference type="GO" id="GO:0008836">
    <property type="term" value="F:diaminopimelate decarboxylase activity"/>
    <property type="evidence" value="ECO:0007669"/>
    <property type="project" value="TreeGrafter"/>
</dbReference>
<comment type="caution">
    <text evidence="5">The sequence shown here is derived from an EMBL/GenBank/DDBJ whole genome shotgun (WGS) entry which is preliminary data.</text>
</comment>
<dbReference type="Proteomes" id="UP000314011">
    <property type="component" value="Unassembled WGS sequence"/>
</dbReference>
<feature type="compositionally biased region" description="Polar residues" evidence="3">
    <location>
        <begin position="471"/>
        <end position="488"/>
    </location>
</feature>
<evidence type="ECO:0000313" key="6">
    <source>
        <dbReference type="Proteomes" id="UP000314011"/>
    </source>
</evidence>
<name>A0A5C5GAN9_9RHOB</name>
<dbReference type="InterPro" id="IPR029066">
    <property type="entry name" value="PLP-binding_barrel"/>
</dbReference>
<protein>
    <submittedName>
        <fullName evidence="5">Y4yA family PLP-dependent enzyme</fullName>
    </submittedName>
</protein>
<dbReference type="EMBL" id="VFFF01000001">
    <property type="protein sequence ID" value="TNY31748.1"/>
    <property type="molecule type" value="Genomic_DNA"/>
</dbReference>
<evidence type="ECO:0000256" key="2">
    <source>
        <dbReference type="ARBA" id="ARBA00022898"/>
    </source>
</evidence>
<evidence type="ECO:0000313" key="5">
    <source>
        <dbReference type="EMBL" id="TNY31748.1"/>
    </source>
</evidence>
<feature type="region of interest" description="Disordered" evidence="3">
    <location>
        <begin position="459"/>
        <end position="488"/>
    </location>
</feature>
<proteinExistence type="predicted"/>
<dbReference type="SUPFAM" id="SSF51419">
    <property type="entry name" value="PLP-binding barrel"/>
    <property type="match status" value="1"/>
</dbReference>
<sequence>MTTPTRHCHGAVPLTARLEPWMQEAMSPDWLRRAVDTYGSPVNIHAVAPFQRNMARFVDVAKSRGVQLTPYFARKANKCLSFVTSARDYGWGVDTASEAEVVQAIDAGVRGGRIVCTAAIKQADMIDACIGHGAEIMLDNHDELALVAARARELGRRASVGLRLSGFEHEGRKLYSRFGFPVSDLPELLDTLDQMPELSFGGVHFHLNGYDSAQRSSALVALLSHADRLRKSVGGSPYIDIGGGIPMSYLEQPDQLSTFLDAHDRALAGDAEPVTFHNQGLGRRDGGAPDAYPVAQSLVQDDWLASVLDTPAGTGTIAQALVSSGIRLRCEPGRSALDGCGLTAARVVHRKRDSEGNWMIGLAMNRTQFRTGFQEVMVDPILIPTGADRQEEEMRGYLTGTYCTESEFLVLREMVFPAGVAIGDIVVFPNTAGYLMHFLESRSHQFDLARNVVFAGADADPRPDGIDGAVPTSQSRTWQQRMPQQQLV</sequence>
<dbReference type="InterPro" id="IPR009006">
    <property type="entry name" value="Ala_racemase/Decarboxylase_C"/>
</dbReference>
<organism evidence="5 6">
    <name type="scientific">Pelagovum pacificum</name>
    <dbReference type="NCBI Taxonomy" id="2588711"/>
    <lineage>
        <taxon>Bacteria</taxon>
        <taxon>Pseudomonadati</taxon>
        <taxon>Pseudomonadota</taxon>
        <taxon>Alphaproteobacteria</taxon>
        <taxon>Rhodobacterales</taxon>
        <taxon>Paracoccaceae</taxon>
        <taxon>Pelagovum</taxon>
    </lineage>
</organism>
<dbReference type="PANTHER" id="PTHR43727:SF2">
    <property type="entry name" value="GROUP IV DECARBOXYLASE"/>
    <property type="match status" value="1"/>
</dbReference>
<dbReference type="OrthoDB" id="9802241at2"/>
<dbReference type="InterPro" id="IPR022644">
    <property type="entry name" value="De-COase2_N"/>
</dbReference>
<feature type="domain" description="Orn/DAP/Arg decarboxylase 2 N-terminal" evidence="4">
    <location>
        <begin position="60"/>
        <end position="256"/>
    </location>
</feature>
<reference evidence="5 6" key="1">
    <citation type="submission" date="2019-06" db="EMBL/GenBank/DDBJ databases">
        <title>Genome of new Rhodobacteraceae sp. SM1903.</title>
        <authorList>
            <person name="Ren X."/>
        </authorList>
    </citation>
    <scope>NUCLEOTIDE SEQUENCE [LARGE SCALE GENOMIC DNA]</scope>
    <source>
        <strain evidence="5 6">SM1903</strain>
    </source>
</reference>
<keyword evidence="6" id="KW-1185">Reference proteome</keyword>
<comment type="cofactor">
    <cofactor evidence="1">
        <name>pyridoxal 5'-phosphate</name>
        <dbReference type="ChEBI" id="CHEBI:597326"/>
    </cofactor>
</comment>
<dbReference type="AlphaFoldDB" id="A0A5C5GAN9"/>
<dbReference type="Gene3D" id="2.40.37.10">
    <property type="entry name" value="Lyase, Ornithine Decarboxylase, Chain A, domain 1"/>
    <property type="match status" value="1"/>
</dbReference>
<dbReference type="GO" id="GO:0009089">
    <property type="term" value="P:lysine biosynthetic process via diaminopimelate"/>
    <property type="evidence" value="ECO:0007669"/>
    <property type="project" value="TreeGrafter"/>
</dbReference>
<gene>
    <name evidence="5" type="ORF">FHY64_00135</name>
</gene>
<dbReference type="RefSeq" id="WP_140192428.1">
    <property type="nucleotide sequence ID" value="NZ_CP065915.1"/>
</dbReference>
<keyword evidence="2" id="KW-0663">Pyridoxal phosphate</keyword>
<evidence type="ECO:0000259" key="4">
    <source>
        <dbReference type="Pfam" id="PF02784"/>
    </source>
</evidence>
<accession>A0A5C5GAN9</accession>
<evidence type="ECO:0000256" key="3">
    <source>
        <dbReference type="SAM" id="MobiDB-lite"/>
    </source>
</evidence>
<evidence type="ECO:0000256" key="1">
    <source>
        <dbReference type="ARBA" id="ARBA00001933"/>
    </source>
</evidence>
<dbReference type="Gene3D" id="3.20.20.10">
    <property type="entry name" value="Alanine racemase"/>
    <property type="match status" value="1"/>
</dbReference>
<dbReference type="Pfam" id="PF02784">
    <property type="entry name" value="Orn_Arg_deC_N"/>
    <property type="match status" value="1"/>
</dbReference>